<evidence type="ECO:0000256" key="1">
    <source>
        <dbReference type="ARBA" id="ARBA00004123"/>
    </source>
</evidence>
<feature type="compositionally biased region" description="Low complexity" evidence="11">
    <location>
        <begin position="277"/>
        <end position="300"/>
    </location>
</feature>
<dbReference type="FunFam" id="3.30.160.60:FF:000693">
    <property type="entry name" value="Snail family zinc finger 1a"/>
    <property type="match status" value="1"/>
</dbReference>
<dbReference type="InterPro" id="IPR036236">
    <property type="entry name" value="Znf_C2H2_sf"/>
</dbReference>
<organism evidence="13 14">
    <name type="scientific">Calicophoron daubneyi</name>
    <name type="common">Rumen fluke</name>
    <name type="synonym">Paramphistomum daubneyi</name>
    <dbReference type="NCBI Taxonomy" id="300641"/>
    <lineage>
        <taxon>Eukaryota</taxon>
        <taxon>Metazoa</taxon>
        <taxon>Spiralia</taxon>
        <taxon>Lophotrochozoa</taxon>
        <taxon>Platyhelminthes</taxon>
        <taxon>Trematoda</taxon>
        <taxon>Digenea</taxon>
        <taxon>Plagiorchiida</taxon>
        <taxon>Pronocephalata</taxon>
        <taxon>Paramphistomoidea</taxon>
        <taxon>Paramphistomidae</taxon>
        <taxon>Calicophoron</taxon>
    </lineage>
</organism>
<evidence type="ECO:0000256" key="9">
    <source>
        <dbReference type="ARBA" id="ARBA00023242"/>
    </source>
</evidence>
<evidence type="ECO:0000256" key="6">
    <source>
        <dbReference type="ARBA" id="ARBA00023015"/>
    </source>
</evidence>
<comment type="subcellular location">
    <subcellularLocation>
        <location evidence="1">Nucleus</location>
    </subcellularLocation>
</comment>
<evidence type="ECO:0000256" key="5">
    <source>
        <dbReference type="ARBA" id="ARBA00022833"/>
    </source>
</evidence>
<dbReference type="GO" id="GO:0005634">
    <property type="term" value="C:nucleus"/>
    <property type="evidence" value="ECO:0007669"/>
    <property type="project" value="UniProtKB-SubCell"/>
</dbReference>
<proteinExistence type="predicted"/>
<dbReference type="FunFam" id="3.30.160.60:FF:000322">
    <property type="entry name" value="GDNF-inducible zinc finger protein 1"/>
    <property type="match status" value="1"/>
</dbReference>
<keyword evidence="2" id="KW-0479">Metal-binding</keyword>
<feature type="domain" description="C2H2-type" evidence="12">
    <location>
        <begin position="542"/>
        <end position="565"/>
    </location>
</feature>
<dbReference type="PROSITE" id="PS00028">
    <property type="entry name" value="ZINC_FINGER_C2H2_1"/>
    <property type="match status" value="3"/>
</dbReference>
<dbReference type="GO" id="GO:0000981">
    <property type="term" value="F:DNA-binding transcription factor activity, RNA polymerase II-specific"/>
    <property type="evidence" value="ECO:0007669"/>
    <property type="project" value="TreeGrafter"/>
</dbReference>
<evidence type="ECO:0000256" key="3">
    <source>
        <dbReference type="ARBA" id="ARBA00022737"/>
    </source>
</evidence>
<dbReference type="PANTHER" id="PTHR24388:SF54">
    <property type="entry name" value="PROTEIN ESCARGOT"/>
    <property type="match status" value="1"/>
</dbReference>
<keyword evidence="3" id="KW-0677">Repeat</keyword>
<name>A0AAV2THM9_CALDB</name>
<dbReference type="SUPFAM" id="SSF57667">
    <property type="entry name" value="beta-beta-alpha zinc fingers"/>
    <property type="match status" value="3"/>
</dbReference>
<keyword evidence="5" id="KW-0862">Zinc</keyword>
<evidence type="ECO:0000313" key="14">
    <source>
        <dbReference type="Proteomes" id="UP001497525"/>
    </source>
</evidence>
<keyword evidence="6" id="KW-0805">Transcription regulation</keyword>
<dbReference type="Gene3D" id="3.30.160.60">
    <property type="entry name" value="Classic Zinc Finger"/>
    <property type="match status" value="4"/>
</dbReference>
<dbReference type="AlphaFoldDB" id="A0AAV2THM9"/>
<feature type="region of interest" description="Disordered" evidence="11">
    <location>
        <begin position="268"/>
        <end position="300"/>
    </location>
</feature>
<evidence type="ECO:0000256" key="8">
    <source>
        <dbReference type="ARBA" id="ARBA00023163"/>
    </source>
</evidence>
<protein>
    <recommendedName>
        <fullName evidence="12">C2H2-type domain-containing protein</fullName>
    </recommendedName>
</protein>
<keyword evidence="4 10" id="KW-0863">Zinc-finger</keyword>
<keyword evidence="9" id="KW-0539">Nucleus</keyword>
<dbReference type="FunFam" id="3.30.160.60:FF:001485">
    <property type="entry name" value="Krueppel-related zinc finger protein"/>
    <property type="match status" value="1"/>
</dbReference>
<dbReference type="Pfam" id="PF00096">
    <property type="entry name" value="zf-C2H2"/>
    <property type="match status" value="4"/>
</dbReference>
<evidence type="ECO:0000313" key="13">
    <source>
        <dbReference type="EMBL" id="CAL5134653.1"/>
    </source>
</evidence>
<feature type="domain" description="C2H2-type" evidence="12">
    <location>
        <begin position="624"/>
        <end position="642"/>
    </location>
</feature>
<feature type="compositionally biased region" description="Polar residues" evidence="11">
    <location>
        <begin position="334"/>
        <end position="345"/>
    </location>
</feature>
<evidence type="ECO:0000259" key="12">
    <source>
        <dbReference type="PROSITE" id="PS50157"/>
    </source>
</evidence>
<comment type="caution">
    <text evidence="13">The sequence shown here is derived from an EMBL/GenBank/DDBJ whole genome shotgun (WGS) entry which is preliminary data.</text>
</comment>
<dbReference type="GO" id="GO:0000978">
    <property type="term" value="F:RNA polymerase II cis-regulatory region sequence-specific DNA binding"/>
    <property type="evidence" value="ECO:0007669"/>
    <property type="project" value="TreeGrafter"/>
</dbReference>
<feature type="domain" description="C2H2-type" evidence="12">
    <location>
        <begin position="568"/>
        <end position="595"/>
    </location>
</feature>
<feature type="compositionally biased region" description="Polar residues" evidence="11">
    <location>
        <begin position="100"/>
        <end position="124"/>
    </location>
</feature>
<dbReference type="InterPro" id="IPR013087">
    <property type="entry name" value="Znf_C2H2_type"/>
</dbReference>
<evidence type="ECO:0000256" key="2">
    <source>
        <dbReference type="ARBA" id="ARBA00022723"/>
    </source>
</evidence>
<evidence type="ECO:0000256" key="4">
    <source>
        <dbReference type="ARBA" id="ARBA00022771"/>
    </source>
</evidence>
<feature type="domain" description="C2H2-type" evidence="12">
    <location>
        <begin position="596"/>
        <end position="623"/>
    </location>
</feature>
<evidence type="ECO:0000256" key="11">
    <source>
        <dbReference type="SAM" id="MobiDB-lite"/>
    </source>
</evidence>
<dbReference type="PROSITE" id="PS50157">
    <property type="entry name" value="ZINC_FINGER_C2H2_2"/>
    <property type="match status" value="4"/>
</dbReference>
<feature type="region of interest" description="Disordered" evidence="11">
    <location>
        <begin position="98"/>
        <end position="153"/>
    </location>
</feature>
<feature type="region of interest" description="Disordered" evidence="11">
    <location>
        <begin position="322"/>
        <end position="345"/>
    </location>
</feature>
<evidence type="ECO:0000256" key="7">
    <source>
        <dbReference type="ARBA" id="ARBA00023125"/>
    </source>
</evidence>
<dbReference type="Proteomes" id="UP001497525">
    <property type="component" value="Unassembled WGS sequence"/>
</dbReference>
<dbReference type="GO" id="GO:0008270">
    <property type="term" value="F:zinc ion binding"/>
    <property type="evidence" value="ECO:0007669"/>
    <property type="project" value="UniProtKB-KW"/>
</dbReference>
<dbReference type="SMART" id="SM00355">
    <property type="entry name" value="ZnF_C2H2"/>
    <property type="match status" value="4"/>
</dbReference>
<reference evidence="13" key="1">
    <citation type="submission" date="2024-06" db="EMBL/GenBank/DDBJ databases">
        <authorList>
            <person name="Liu X."/>
            <person name="Lenzi L."/>
            <person name="Haldenby T S."/>
            <person name="Uol C."/>
        </authorList>
    </citation>
    <scope>NUCLEOTIDE SEQUENCE</scope>
</reference>
<dbReference type="EMBL" id="CAXLJL010000212">
    <property type="protein sequence ID" value="CAL5134653.1"/>
    <property type="molecule type" value="Genomic_DNA"/>
</dbReference>
<accession>A0AAV2THM9</accession>
<keyword evidence="8" id="KW-0804">Transcription</keyword>
<gene>
    <name evidence="13" type="ORF">CDAUBV1_LOCUS8508</name>
</gene>
<feature type="compositionally biased region" description="Basic and acidic residues" evidence="11">
    <location>
        <begin position="144"/>
        <end position="153"/>
    </location>
</feature>
<dbReference type="InterPro" id="IPR050527">
    <property type="entry name" value="Snail/Krueppel_Znf"/>
</dbReference>
<sequence>MPKEFELKTARIRPSDGLKTTHMLYGVRTALEVRVENGTGREGRVERKTLLHQPQGDRSEHINHKIELFRRPLFVRSPSSLTQHLEFGILRHQEPPSLCTELSSSANSGEANSTPGKFASSNSYDSKEKPNGTGCENGLLSPKAKRDCPENPRSNEHIVKEVQQLNILLRDFLSQQSTLRCPLTIPHPQQLYELIHGASRTPMNGQAATAITQTYLSPNFSGSTENRIYSSPDRYTTSIASSEVEIPYQVVAQDLSMNRSADRWELSSEFNTSDQGTLGTLPSPSTNSSPTDLNSSMSNNSNILRNRRLSHSGCHLKIRRTPSKFTKTPPEPVQPNSQKVTNQTPDLLRNCDGLETRVQLSSEASLFSSFPFSPQASKLFEKHTSASALHGVSPVYHDPTLAYSQCNNDQGSDKHDFLTLQKHYYEYYRNWFTLLLQNPSLCPRSQGQATVPEYRPDFGTKSDISPVAYPRYNGPFSTTVDYGKATEFRPSAEIHRTVNPKFPSTKTPMTLKTPNPKNVLDTNVQSVNDTSLGSGEAIETVFACKLCNKSYTQASALKMHVRTHTLPCRCSHCGKSFSRKWLLKGHERIHTGERPYSCSICSRSFADRSNLRAHMQTHQRDKRYSCPNCPRSFSRMGLLNKHVVQCTGLYVNKDALVSSGVFPTQQLWVSPPHPLSTDQRT</sequence>
<evidence type="ECO:0000256" key="10">
    <source>
        <dbReference type="PROSITE-ProRule" id="PRU00042"/>
    </source>
</evidence>
<keyword evidence="7" id="KW-0238">DNA-binding</keyword>
<dbReference type="PANTHER" id="PTHR24388">
    <property type="entry name" value="ZINC FINGER PROTEIN"/>
    <property type="match status" value="1"/>
</dbReference>